<dbReference type="GO" id="GO:0016491">
    <property type="term" value="F:oxidoreductase activity"/>
    <property type="evidence" value="ECO:0007669"/>
    <property type="project" value="InterPro"/>
</dbReference>
<dbReference type="InterPro" id="IPR020843">
    <property type="entry name" value="ER"/>
</dbReference>
<dbReference type="EMBL" id="PGFF01000001">
    <property type="protein sequence ID" value="PJJ73509.1"/>
    <property type="molecule type" value="Genomic_DNA"/>
</dbReference>
<dbReference type="Pfam" id="PF13602">
    <property type="entry name" value="ADH_zinc_N_2"/>
    <property type="match status" value="1"/>
</dbReference>
<dbReference type="RefSeq" id="WP_100365585.1">
    <property type="nucleotide sequence ID" value="NZ_PGFF01000001.1"/>
</dbReference>
<dbReference type="InterPro" id="IPR050700">
    <property type="entry name" value="YIM1/Zinc_Alcohol_DH_Fams"/>
</dbReference>
<dbReference type="PANTHER" id="PTHR11695">
    <property type="entry name" value="ALCOHOL DEHYDROGENASE RELATED"/>
    <property type="match status" value="1"/>
</dbReference>
<dbReference type="InterPro" id="IPR011032">
    <property type="entry name" value="GroES-like_sf"/>
</dbReference>
<dbReference type="SUPFAM" id="SSF50129">
    <property type="entry name" value="GroES-like"/>
    <property type="match status" value="1"/>
</dbReference>
<dbReference type="SMART" id="SM00829">
    <property type="entry name" value="PKS_ER"/>
    <property type="match status" value="1"/>
</dbReference>
<protein>
    <submittedName>
        <fullName evidence="2">NADPH:quinone reductase-like Zn-dependent oxidoreductase</fullName>
    </submittedName>
</protein>
<dbReference type="CDD" id="cd08267">
    <property type="entry name" value="MDR1"/>
    <property type="match status" value="1"/>
</dbReference>
<dbReference type="OrthoDB" id="9790818at2"/>
<dbReference type="Pfam" id="PF08240">
    <property type="entry name" value="ADH_N"/>
    <property type="match status" value="1"/>
</dbReference>
<proteinExistence type="predicted"/>
<dbReference type="Gene3D" id="3.90.180.10">
    <property type="entry name" value="Medium-chain alcohol dehydrogenases, catalytic domain"/>
    <property type="match status" value="1"/>
</dbReference>
<gene>
    <name evidence="2" type="ORF">CLV46_3101</name>
</gene>
<dbReference type="Proteomes" id="UP000228758">
    <property type="component" value="Unassembled WGS sequence"/>
</dbReference>
<dbReference type="InterPro" id="IPR036291">
    <property type="entry name" value="NAD(P)-bd_dom_sf"/>
</dbReference>
<organism evidence="2 3">
    <name type="scientific">Diaminobutyricimonas aerilata</name>
    <dbReference type="NCBI Taxonomy" id="1162967"/>
    <lineage>
        <taxon>Bacteria</taxon>
        <taxon>Bacillati</taxon>
        <taxon>Actinomycetota</taxon>
        <taxon>Actinomycetes</taxon>
        <taxon>Micrococcales</taxon>
        <taxon>Microbacteriaceae</taxon>
        <taxon>Diaminobutyricimonas</taxon>
    </lineage>
</organism>
<evidence type="ECO:0000313" key="2">
    <source>
        <dbReference type="EMBL" id="PJJ73509.1"/>
    </source>
</evidence>
<dbReference type="AlphaFoldDB" id="A0A2M9CNQ0"/>
<reference evidence="2 3" key="1">
    <citation type="submission" date="2017-11" db="EMBL/GenBank/DDBJ databases">
        <title>Genomic Encyclopedia of Archaeal and Bacterial Type Strains, Phase II (KMG-II): From Individual Species to Whole Genera.</title>
        <authorList>
            <person name="Goeker M."/>
        </authorList>
    </citation>
    <scope>NUCLEOTIDE SEQUENCE [LARGE SCALE GENOMIC DNA]</scope>
    <source>
        <strain evidence="2 3">DSM 27393</strain>
    </source>
</reference>
<evidence type="ECO:0000259" key="1">
    <source>
        <dbReference type="SMART" id="SM00829"/>
    </source>
</evidence>
<evidence type="ECO:0000313" key="3">
    <source>
        <dbReference type="Proteomes" id="UP000228758"/>
    </source>
</evidence>
<sequence length="332" mass="35131">MRAIVQERYGSPERLRLAEADDPAPSPHEVLVRVRAASVNAYDWHVMRGDPYIARLMAPGVFGPRGPRRRIRGRDLAGVVEAVGDAVTTLKVGDAVFGDIGLVDGAFAELARVPQDRLARMPAELGFEEAAAAPLAGTTAYRALVELAEVQPGQRILVNGASGGVGTFAVQIAVALGAEVTAVCSTRNAELVAALGADRVVDYRREDFTESTARYDTVLDLVGNRALDELAGVAADDGALLLSGGGTSNGPTVFGPMRRLIAAQLRARSLPQRVVVMTGDPPVTESLAGLAGLVERGAVRPIIDRSYPLEQVPDAIRYVETEHARAKVVITV</sequence>
<dbReference type="PANTHER" id="PTHR11695:SF648">
    <property type="entry name" value="ZINC-BINDING OXIDOREDUCTASE"/>
    <property type="match status" value="1"/>
</dbReference>
<comment type="caution">
    <text evidence="2">The sequence shown here is derived from an EMBL/GenBank/DDBJ whole genome shotgun (WGS) entry which is preliminary data.</text>
</comment>
<keyword evidence="3" id="KW-1185">Reference proteome</keyword>
<accession>A0A2M9CNQ0</accession>
<dbReference type="SUPFAM" id="SSF51735">
    <property type="entry name" value="NAD(P)-binding Rossmann-fold domains"/>
    <property type="match status" value="1"/>
</dbReference>
<dbReference type="Gene3D" id="3.40.50.720">
    <property type="entry name" value="NAD(P)-binding Rossmann-like Domain"/>
    <property type="match status" value="1"/>
</dbReference>
<name>A0A2M9CNQ0_9MICO</name>
<feature type="domain" description="Enoyl reductase (ER)" evidence="1">
    <location>
        <begin position="10"/>
        <end position="330"/>
    </location>
</feature>
<dbReference type="InterPro" id="IPR013154">
    <property type="entry name" value="ADH-like_N"/>
</dbReference>